<evidence type="ECO:0000256" key="4">
    <source>
        <dbReference type="ARBA" id="ARBA00023163"/>
    </source>
</evidence>
<proteinExistence type="inferred from homology"/>
<dbReference type="InterPro" id="IPR003894">
    <property type="entry name" value="TAFH_NHR1"/>
</dbReference>
<dbReference type="Pfam" id="PF07531">
    <property type="entry name" value="TAFH"/>
    <property type="match status" value="1"/>
</dbReference>
<keyword evidence="5" id="KW-0539">Nucleus</keyword>
<comment type="similarity">
    <text evidence="2">Belongs to the TAF4 family.</text>
</comment>
<organism evidence="9 10">
    <name type="scientific">Meloidogyne hapla</name>
    <name type="common">Root-knot nematode worm</name>
    <dbReference type="NCBI Taxonomy" id="6305"/>
    <lineage>
        <taxon>Eukaryota</taxon>
        <taxon>Metazoa</taxon>
        <taxon>Ecdysozoa</taxon>
        <taxon>Nematoda</taxon>
        <taxon>Chromadorea</taxon>
        <taxon>Rhabditida</taxon>
        <taxon>Tylenchina</taxon>
        <taxon>Tylenchomorpha</taxon>
        <taxon>Tylenchoidea</taxon>
        <taxon>Meloidogynidae</taxon>
        <taxon>Meloidogyninae</taxon>
        <taxon>Meloidogyne</taxon>
    </lineage>
</organism>
<dbReference type="InterPro" id="IPR037249">
    <property type="entry name" value="TAFH/NHR1_dom_sf"/>
</dbReference>
<evidence type="ECO:0000259" key="8">
    <source>
        <dbReference type="Pfam" id="PF07531"/>
    </source>
</evidence>
<feature type="domain" description="TAFH" evidence="8">
    <location>
        <begin position="225"/>
        <end position="273"/>
    </location>
</feature>
<protein>
    <submittedName>
        <fullName evidence="10">Transcription initiation factor TFIID component TAF4 C-terminal domain-containing protein</fullName>
    </submittedName>
</protein>
<evidence type="ECO:0000256" key="6">
    <source>
        <dbReference type="SAM" id="MobiDB-lite"/>
    </source>
</evidence>
<dbReference type="PANTHER" id="PTHR15138">
    <property type="entry name" value="TRANSCRIPTION INITIATION FACTOR TFIID SUBUNIT 4"/>
    <property type="match status" value="1"/>
</dbReference>
<dbReference type="PANTHER" id="PTHR15138:SF14">
    <property type="entry name" value="TRANSCRIPTION INITIATION FACTOR TFIID SUBUNIT 4"/>
    <property type="match status" value="1"/>
</dbReference>
<feature type="region of interest" description="Disordered" evidence="6">
    <location>
        <begin position="184"/>
        <end position="214"/>
    </location>
</feature>
<evidence type="ECO:0000256" key="2">
    <source>
        <dbReference type="ARBA" id="ARBA00006178"/>
    </source>
</evidence>
<dbReference type="AlphaFoldDB" id="A0A1I8BNS9"/>
<evidence type="ECO:0000256" key="3">
    <source>
        <dbReference type="ARBA" id="ARBA00023015"/>
    </source>
</evidence>
<dbReference type="SUPFAM" id="SSF158553">
    <property type="entry name" value="TAFH domain-like"/>
    <property type="match status" value="1"/>
</dbReference>
<dbReference type="GO" id="GO:0016251">
    <property type="term" value="F:RNA polymerase II general transcription initiation factor activity"/>
    <property type="evidence" value="ECO:0007669"/>
    <property type="project" value="TreeGrafter"/>
</dbReference>
<dbReference type="Proteomes" id="UP000095281">
    <property type="component" value="Unplaced"/>
</dbReference>
<evidence type="ECO:0000259" key="7">
    <source>
        <dbReference type="Pfam" id="PF05236"/>
    </source>
</evidence>
<evidence type="ECO:0000256" key="1">
    <source>
        <dbReference type="ARBA" id="ARBA00004123"/>
    </source>
</evidence>
<dbReference type="CDD" id="cd08045">
    <property type="entry name" value="HFD_TAF4"/>
    <property type="match status" value="1"/>
</dbReference>
<dbReference type="InterPro" id="IPR045144">
    <property type="entry name" value="TAF4"/>
</dbReference>
<reference evidence="10" key="1">
    <citation type="submission" date="2016-11" db="UniProtKB">
        <authorList>
            <consortium name="WormBaseParasite"/>
        </authorList>
    </citation>
    <scope>IDENTIFICATION</scope>
</reference>
<feature type="region of interest" description="Disordered" evidence="6">
    <location>
        <begin position="287"/>
        <end position="321"/>
    </location>
</feature>
<dbReference type="SUPFAM" id="SSF141000">
    <property type="entry name" value="Glu-tRNAGln amidotransferase C subunit"/>
    <property type="match status" value="1"/>
</dbReference>
<sequence>MRSVVSFINSRLLSFYPSCSFLKRHCHSEQIKQAVVDQSDISILDAGSFKRLERLSALKMNSEDVKNLQDDISLSQKILHVNTENVEPLYNIVADYITCPLRDDIISENESKDQRMSNLENPPATTIYYLNQPRIIQPEKQQQIQSNNNVFIVHQQQHQNIQNNLYNQNLPPFLSVSMPSTTTIIRSSRSSTQSPQIVSSSASRSSASPALMSSSVDAISAPTEQDVLLGEQSPEEFTVKLREVTKSQDKGNLLPFLRRSLPSLRRSIQNGQHLDLRQALDIDESCSSSQLPQQSDEFALSQSQNHQNFQLSAKSPKMENYSPATSAANIATQSMPKSVENIQNSLDNYRFVRSNETKYEVSTFKKEELNVIAEKGNVGMDPATSSQIDNNTDNVNNLPKMLLNPQALADRILMRMPNADGVDGEVLAVISNAAEARLCTILAHLATLAEHRLEPLRANPLYTSIDEPRKQIRFMEDIDKRAHNHRQTAEKEALLKITKSKGKDKDALEKAKQIQKADREAMVNREANAAAFAALGGSRIGSKRPFAPTIGGTVDWKSGMQNQGLTSGLTGAAKIARLKRVTMRDLQFFLGIDPAIPSNSRLRHRIALYSLCADENTLI</sequence>
<dbReference type="Gene3D" id="1.20.120.1110">
    <property type="entry name" value="TAFH/NHR1 domain"/>
    <property type="match status" value="1"/>
</dbReference>
<dbReference type="GO" id="GO:0006450">
    <property type="term" value="P:regulation of translational fidelity"/>
    <property type="evidence" value="ECO:0007669"/>
    <property type="project" value="InterPro"/>
</dbReference>
<evidence type="ECO:0000256" key="5">
    <source>
        <dbReference type="ARBA" id="ARBA00023242"/>
    </source>
</evidence>
<dbReference type="GO" id="GO:0005669">
    <property type="term" value="C:transcription factor TFIID complex"/>
    <property type="evidence" value="ECO:0007669"/>
    <property type="project" value="InterPro"/>
</dbReference>
<dbReference type="InterPro" id="IPR036113">
    <property type="entry name" value="Asp/Glu-ADT_sf_sub_c"/>
</dbReference>
<evidence type="ECO:0000313" key="10">
    <source>
        <dbReference type="WBParaSite" id="MhA1_Contig354.frz3.gene64"/>
    </source>
</evidence>
<dbReference type="GO" id="GO:0006367">
    <property type="term" value="P:transcription initiation at RNA polymerase II promoter"/>
    <property type="evidence" value="ECO:0007669"/>
    <property type="project" value="TreeGrafter"/>
</dbReference>
<comment type="subcellular location">
    <subcellularLocation>
        <location evidence="1">Nucleus</location>
    </subcellularLocation>
</comment>
<keyword evidence="4" id="KW-0804">Transcription</keyword>
<dbReference type="Pfam" id="PF05236">
    <property type="entry name" value="TAF4"/>
    <property type="match status" value="1"/>
</dbReference>
<accession>A0A1I8BNS9</accession>
<name>A0A1I8BNS9_MELHA</name>
<feature type="compositionally biased region" description="Polar residues" evidence="6">
    <location>
        <begin position="287"/>
        <end position="313"/>
    </location>
</feature>
<dbReference type="InterPro" id="IPR007900">
    <property type="entry name" value="TAF4_C"/>
</dbReference>
<keyword evidence="3" id="KW-0805">Transcription regulation</keyword>
<evidence type="ECO:0000313" key="9">
    <source>
        <dbReference type="Proteomes" id="UP000095281"/>
    </source>
</evidence>
<keyword evidence="9" id="KW-1185">Reference proteome</keyword>
<dbReference type="GO" id="GO:0003677">
    <property type="term" value="F:DNA binding"/>
    <property type="evidence" value="ECO:0007669"/>
    <property type="project" value="TreeGrafter"/>
</dbReference>
<dbReference type="WBParaSite" id="MhA1_Contig354.frz3.gene64">
    <property type="protein sequence ID" value="MhA1_Contig354.frz3.gene64"/>
    <property type="gene ID" value="MhA1_Contig354.frz3.gene64"/>
</dbReference>
<feature type="domain" description="Transcription initiation factor TFIID component TAF4 C-terminal" evidence="7">
    <location>
        <begin position="399"/>
        <end position="593"/>
    </location>
</feature>